<dbReference type="PANTHER" id="PTHR43049:SF1">
    <property type="entry name" value="EARLY ENDOSOME ANTIGEN"/>
    <property type="match status" value="1"/>
</dbReference>
<evidence type="ECO:0000313" key="3">
    <source>
        <dbReference type="EMBL" id="KAJ6741556.1"/>
    </source>
</evidence>
<feature type="region of interest" description="Disordered" evidence="2">
    <location>
        <begin position="407"/>
        <end position="440"/>
    </location>
</feature>
<feature type="region of interest" description="Disordered" evidence="2">
    <location>
        <begin position="201"/>
        <end position="244"/>
    </location>
</feature>
<reference evidence="3" key="2">
    <citation type="journal article" date="2023" name="Int. J. Mol. Sci.">
        <title>De Novo Assembly and Annotation of 11 Diverse Shrub Willow (Salix) Genomes Reveals Novel Gene Organization in Sex-Linked Regions.</title>
        <authorList>
            <person name="Hyden B."/>
            <person name="Feng K."/>
            <person name="Yates T.B."/>
            <person name="Jawdy S."/>
            <person name="Cereghino C."/>
            <person name="Smart L.B."/>
            <person name="Muchero W."/>
        </authorList>
    </citation>
    <scope>NUCLEOTIDE SEQUENCE [LARGE SCALE GENOMIC DNA]</scope>
    <source>
        <tissue evidence="3">Shoot tip</tissue>
    </source>
</reference>
<evidence type="ECO:0000256" key="1">
    <source>
        <dbReference type="SAM" id="Coils"/>
    </source>
</evidence>
<proteinExistence type="predicted"/>
<dbReference type="EMBL" id="JAPFFL010000002">
    <property type="protein sequence ID" value="KAJ6741556.1"/>
    <property type="molecule type" value="Genomic_DNA"/>
</dbReference>
<protein>
    <submittedName>
        <fullName evidence="3">EARLY ENDOSOME ANTIGEN</fullName>
    </submittedName>
</protein>
<name>A0A9Q0V3Q4_SALVM</name>
<comment type="caution">
    <text evidence="3">The sequence shown here is derived from an EMBL/GenBank/DDBJ whole genome shotgun (WGS) entry which is preliminary data.</text>
</comment>
<feature type="coiled-coil region" evidence="1">
    <location>
        <begin position="462"/>
        <end position="496"/>
    </location>
</feature>
<accession>A0A9Q0V3Q4</accession>
<dbReference type="OrthoDB" id="1091425at2759"/>
<dbReference type="PANTHER" id="PTHR43049">
    <property type="entry name" value="EARLY ENDOSOME ANTIGEN"/>
    <property type="match status" value="1"/>
</dbReference>
<feature type="region of interest" description="Disordered" evidence="2">
    <location>
        <begin position="359"/>
        <end position="388"/>
    </location>
</feature>
<sequence length="575" mass="65929">MLNPVTQRALEFERPLEAAKPKVQKEMENQMASLREEVKGPSARELELKKASNLVKEDYSLLRVCSPRTKEDLQAKVSEMEGMKLELQEEITTRESGLSELEGKLKTSEENFCKTDSLLSQALSSTAELERKLKFRKISTVESRVAAKNRSQKNLELDDLIQASSDAPEEAKSQPRELEIQLIAAEKKSVEFEQQLEYGRTKKAKLMPRERRESSRENIRTRDRDRKRFVSTSHSKLEDAGKKGKRVYAAALKRKKYVIKELEERNAASERKCVDASAGLKESDIMAKLKSAEEQLEQQEKLLEEATTRKSELESLHETLKRDSEIKLQEALTNFANKDSEAESLSEKLNTLEDQLWKPPMKNSKVDRGKRKTKFSSSSSENELLGETNNQLKRKIDELQELLNSAVSERESHEASTIADSRKTESWKRLSPKVTRPRNRCRGTENKVVTLKERVVGRVEDNLRLTQELASYESKLRDLEAKLSAILSEKDGTAEQLHISKKVVDDLRPQLSPIKEIDSQKLEKEANSRNPLRTFEAVNKETPHLENQVKELERKPHEVDAKLLEEVGLYIPHYP</sequence>
<evidence type="ECO:0000313" key="4">
    <source>
        <dbReference type="Proteomes" id="UP001151529"/>
    </source>
</evidence>
<feature type="compositionally biased region" description="Basic and acidic residues" evidence="2">
    <location>
        <begin position="408"/>
        <end position="428"/>
    </location>
</feature>
<keyword evidence="1" id="KW-0175">Coiled coil</keyword>
<feature type="compositionally biased region" description="Basic and acidic residues" evidence="2">
    <location>
        <begin position="207"/>
        <end position="228"/>
    </location>
</feature>
<keyword evidence="4" id="KW-1185">Reference proteome</keyword>
<evidence type="ECO:0000256" key="2">
    <source>
        <dbReference type="SAM" id="MobiDB-lite"/>
    </source>
</evidence>
<dbReference type="AlphaFoldDB" id="A0A9Q0V3Q4"/>
<organism evidence="3 4">
    <name type="scientific">Salix viminalis</name>
    <name type="common">Common osier</name>
    <name type="synonym">Basket willow</name>
    <dbReference type="NCBI Taxonomy" id="40686"/>
    <lineage>
        <taxon>Eukaryota</taxon>
        <taxon>Viridiplantae</taxon>
        <taxon>Streptophyta</taxon>
        <taxon>Embryophyta</taxon>
        <taxon>Tracheophyta</taxon>
        <taxon>Spermatophyta</taxon>
        <taxon>Magnoliopsida</taxon>
        <taxon>eudicotyledons</taxon>
        <taxon>Gunneridae</taxon>
        <taxon>Pentapetalae</taxon>
        <taxon>rosids</taxon>
        <taxon>fabids</taxon>
        <taxon>Malpighiales</taxon>
        <taxon>Salicaceae</taxon>
        <taxon>Saliceae</taxon>
        <taxon>Salix</taxon>
    </lineage>
</organism>
<reference evidence="3" key="1">
    <citation type="submission" date="2022-11" db="EMBL/GenBank/DDBJ databases">
        <authorList>
            <person name="Hyden B.L."/>
            <person name="Feng K."/>
            <person name="Yates T."/>
            <person name="Jawdy S."/>
            <person name="Smart L.B."/>
            <person name="Muchero W."/>
        </authorList>
    </citation>
    <scope>NUCLEOTIDE SEQUENCE</scope>
    <source>
        <tissue evidence="3">Shoot tip</tissue>
    </source>
</reference>
<dbReference type="Proteomes" id="UP001151529">
    <property type="component" value="Chromosome 6"/>
</dbReference>
<feature type="coiled-coil region" evidence="1">
    <location>
        <begin position="252"/>
        <end position="355"/>
    </location>
</feature>
<gene>
    <name evidence="3" type="ORF">OIU85_015722</name>
</gene>